<dbReference type="AlphaFoldDB" id="A0A7X6D9W2"/>
<comment type="caution">
    <text evidence="1">The sequence shown here is derived from an EMBL/GenBank/DDBJ whole genome shotgun (WGS) entry which is preliminary data.</text>
</comment>
<dbReference type="RefSeq" id="WP_167807664.1">
    <property type="nucleotide sequence ID" value="NZ_JAAVMB010000012.1"/>
</dbReference>
<gene>
    <name evidence="1" type="ORF">HED35_10280</name>
</gene>
<name>A0A7X6D9W2_9ENTE</name>
<evidence type="ECO:0000313" key="2">
    <source>
        <dbReference type="Proteomes" id="UP000521358"/>
    </source>
</evidence>
<dbReference type="EMBL" id="JAAVMB010000012">
    <property type="protein sequence ID" value="NKC68475.1"/>
    <property type="molecule type" value="Genomic_DNA"/>
</dbReference>
<evidence type="ECO:0000313" key="1">
    <source>
        <dbReference type="EMBL" id="NKC68475.1"/>
    </source>
</evidence>
<protein>
    <submittedName>
        <fullName evidence="1">Uncharacterized protein</fullName>
    </submittedName>
</protein>
<organism evidence="1 2">
    <name type="scientific">Vagococcus fluvialis</name>
    <dbReference type="NCBI Taxonomy" id="2738"/>
    <lineage>
        <taxon>Bacteria</taxon>
        <taxon>Bacillati</taxon>
        <taxon>Bacillota</taxon>
        <taxon>Bacilli</taxon>
        <taxon>Lactobacillales</taxon>
        <taxon>Enterococcaceae</taxon>
        <taxon>Vagococcus</taxon>
    </lineage>
</organism>
<sequence length="89" mass="10446">MKEICGTHYDDQVIQDILKNSELISLTNGDLLYPNGYSLVSVDQRTHYSLMQVFSQIRYVLDKKQQVLYIKNIKTNQLEKRTPLIQKVE</sequence>
<reference evidence="1 2" key="1">
    <citation type="submission" date="2020-03" db="EMBL/GenBank/DDBJ databases">
        <title>Bacterial samples isolated from urine from healthy bovine heifers (Gyr breed).</title>
        <authorList>
            <person name="Giannattasio-Ferraz S."/>
            <person name="Maskeri L."/>
            <person name="Penido A."/>
            <person name="Barbosa-Stancioli E.F."/>
            <person name="Putonti C."/>
        </authorList>
    </citation>
    <scope>NUCLEOTIDE SEQUENCE [LARGE SCALE GENOMIC DNA]</scope>
    <source>
        <strain evidence="1 2">UFMG-H7</strain>
    </source>
</reference>
<dbReference type="Proteomes" id="UP000521358">
    <property type="component" value="Unassembled WGS sequence"/>
</dbReference>
<accession>A0A7X6D9W2</accession>
<proteinExistence type="predicted"/>